<dbReference type="KEGG" id="sxn:IAG42_34475"/>
<sequence>MSPVQPNPPRPGTIRALPYRKPTRGRDYWILDDVLPDPDAVRARMLERDDWVEGYPHKREPWPGLRTMPGLEPAELAHVERLVRKTTGAQKIWAVDPAGGGTFNHNCVQVVGKGECEPRPHTDSRSLCRYAAVLYLSPHLPKDCGTSFYRQSLPGGAVGGNQVLAPHNNLVDALGTRYVPEDSFTEDVRVPPRYNRLLLYSANLIHTATGYAGSTLEDKRMTAVFFWMAQ</sequence>
<dbReference type="AlphaFoldDB" id="A0A7H1BHL4"/>
<evidence type="ECO:0008006" key="3">
    <source>
        <dbReference type="Google" id="ProtNLM"/>
    </source>
</evidence>
<reference evidence="1 2" key="1">
    <citation type="submission" date="2020-09" db="EMBL/GenBank/DDBJ databases">
        <title>A novel species.</title>
        <authorList>
            <person name="Gao J."/>
        </authorList>
    </citation>
    <scope>NUCLEOTIDE SEQUENCE [LARGE SCALE GENOMIC DNA]</scope>
    <source>
        <strain evidence="1 2">CRXT-Y-14</strain>
    </source>
</reference>
<evidence type="ECO:0000313" key="2">
    <source>
        <dbReference type="Proteomes" id="UP000516428"/>
    </source>
</evidence>
<dbReference type="RefSeq" id="WP_188340880.1">
    <property type="nucleotide sequence ID" value="NZ_CP061281.1"/>
</dbReference>
<gene>
    <name evidence="1" type="ORF">IAG42_34475</name>
</gene>
<organism evidence="1 2">
    <name type="scientific">Streptomyces xanthii</name>
    <dbReference type="NCBI Taxonomy" id="2768069"/>
    <lineage>
        <taxon>Bacteria</taxon>
        <taxon>Bacillati</taxon>
        <taxon>Actinomycetota</taxon>
        <taxon>Actinomycetes</taxon>
        <taxon>Kitasatosporales</taxon>
        <taxon>Streptomycetaceae</taxon>
        <taxon>Streptomyces</taxon>
    </lineage>
</organism>
<dbReference type="EMBL" id="CP061281">
    <property type="protein sequence ID" value="QNS08219.1"/>
    <property type="molecule type" value="Genomic_DNA"/>
</dbReference>
<name>A0A7H1BHL4_9ACTN</name>
<accession>A0A7H1BHL4</accession>
<dbReference type="Proteomes" id="UP000516428">
    <property type="component" value="Chromosome"/>
</dbReference>
<dbReference type="Pfam" id="PF20043">
    <property type="entry name" value="DUF6445"/>
    <property type="match status" value="1"/>
</dbReference>
<evidence type="ECO:0000313" key="1">
    <source>
        <dbReference type="EMBL" id="QNS08219.1"/>
    </source>
</evidence>
<protein>
    <recommendedName>
        <fullName evidence="3">Prolyl 4-hydroxylase alpha subunit Fe(2+) 2OG dioxygenase domain-containing protein</fullName>
    </recommendedName>
</protein>
<proteinExistence type="predicted"/>
<dbReference type="InterPro" id="IPR045617">
    <property type="entry name" value="DUF6445"/>
</dbReference>
<keyword evidence="2" id="KW-1185">Reference proteome</keyword>